<dbReference type="PANTHER" id="PTHR13281">
    <property type="entry name" value="TRANSMEMBRANE PROTEIN 70, MITOCHONDRIAL"/>
    <property type="match status" value="1"/>
</dbReference>
<dbReference type="VEuPathDB" id="FungiDB:LCOR_08643.1"/>
<evidence type="ECO:0000313" key="3">
    <source>
        <dbReference type="Proteomes" id="UP000027586"/>
    </source>
</evidence>
<evidence type="ECO:0000313" key="2">
    <source>
        <dbReference type="EMBL" id="CDH57736.1"/>
    </source>
</evidence>
<dbReference type="GO" id="GO:0031966">
    <property type="term" value="C:mitochondrial membrane"/>
    <property type="evidence" value="ECO:0007669"/>
    <property type="project" value="TreeGrafter"/>
</dbReference>
<evidence type="ECO:0000256" key="1">
    <source>
        <dbReference type="SAM" id="Phobius"/>
    </source>
</evidence>
<feature type="transmembrane region" description="Helical" evidence="1">
    <location>
        <begin position="89"/>
        <end position="116"/>
    </location>
</feature>
<dbReference type="InterPro" id="IPR045325">
    <property type="entry name" value="TMEM70/TMEM186/TMEM223"/>
</dbReference>
<sequence>MFVVSSTLTRAALCRNTRLRRYYSAQPNDDSKKLIYTTPNVSLVKLAKLFSLSTFGISSVSTPAVMYFWESPAVQASGISSTMFLGESTLRYVILYHLMAALAASACSTGAIHYLLSPFVNNIYLHTKQHQEQQRISPNTKVTIETLDLLARKRQSTLALRDLMPSSGLLLTWTVNRKTAPKDLPQNRFWLDKRNGTGDEAAMRSMLRVINGNQDQRRVV</sequence>
<dbReference type="Pfam" id="PF06979">
    <property type="entry name" value="TMEM70"/>
    <property type="match status" value="1"/>
</dbReference>
<reference evidence="2" key="1">
    <citation type="submission" date="2013-08" db="EMBL/GenBank/DDBJ databases">
        <title>Gene expansion shapes genome architecture in the human pathogen Lichtheimia corymbifera: an evolutionary genomics analysis in the ancient terrestrial Mucorales (Mucoromycotina).</title>
        <authorList>
            <person name="Schwartze V.U."/>
            <person name="Winter S."/>
            <person name="Shelest E."/>
            <person name="Marcet-Houben M."/>
            <person name="Horn F."/>
            <person name="Wehner S."/>
            <person name="Hoffmann K."/>
            <person name="Riege K."/>
            <person name="Sammeth M."/>
            <person name="Nowrousian M."/>
            <person name="Valiante V."/>
            <person name="Linde J."/>
            <person name="Jacobsen I.D."/>
            <person name="Marz M."/>
            <person name="Brakhage A.A."/>
            <person name="Gabaldon T."/>
            <person name="Bocker S."/>
            <person name="Voigt K."/>
        </authorList>
    </citation>
    <scope>NUCLEOTIDE SEQUENCE [LARGE SCALE GENOMIC DNA]</scope>
    <source>
        <strain evidence="2">FSU 9682</strain>
    </source>
</reference>
<proteinExistence type="predicted"/>
<comment type="caution">
    <text evidence="2">The sequence shown here is derived from an EMBL/GenBank/DDBJ whole genome shotgun (WGS) entry which is preliminary data.</text>
</comment>
<dbReference type="OrthoDB" id="5386199at2759"/>
<dbReference type="AlphaFoldDB" id="A0A068S907"/>
<name>A0A068S907_9FUNG</name>
<keyword evidence="1" id="KW-0472">Membrane</keyword>
<dbReference type="EMBL" id="CBTN010000049">
    <property type="protein sequence ID" value="CDH57736.1"/>
    <property type="molecule type" value="Genomic_DNA"/>
</dbReference>
<dbReference type="InterPro" id="IPR009724">
    <property type="entry name" value="TMEM70"/>
</dbReference>
<organism evidence="2 3">
    <name type="scientific">Lichtheimia corymbifera JMRC:FSU:9682</name>
    <dbReference type="NCBI Taxonomy" id="1263082"/>
    <lineage>
        <taxon>Eukaryota</taxon>
        <taxon>Fungi</taxon>
        <taxon>Fungi incertae sedis</taxon>
        <taxon>Mucoromycota</taxon>
        <taxon>Mucoromycotina</taxon>
        <taxon>Mucoromycetes</taxon>
        <taxon>Mucorales</taxon>
        <taxon>Lichtheimiaceae</taxon>
        <taxon>Lichtheimia</taxon>
    </lineage>
</organism>
<keyword evidence="1" id="KW-0812">Transmembrane</keyword>
<dbReference type="Proteomes" id="UP000027586">
    <property type="component" value="Unassembled WGS sequence"/>
</dbReference>
<dbReference type="PANTHER" id="PTHR13281:SF0">
    <property type="entry name" value="TRANSMEMBRANE PROTEIN 70, MITOCHONDRIAL"/>
    <property type="match status" value="1"/>
</dbReference>
<keyword evidence="1" id="KW-1133">Transmembrane helix</keyword>
<accession>A0A068S907</accession>
<gene>
    <name evidence="2" type="ORF">LCOR_08643.1</name>
</gene>
<protein>
    <submittedName>
        <fullName evidence="2">Uncharacterized protein</fullName>
    </submittedName>
</protein>
<dbReference type="GO" id="GO:0033615">
    <property type="term" value="P:mitochondrial proton-transporting ATP synthase complex assembly"/>
    <property type="evidence" value="ECO:0007669"/>
    <property type="project" value="TreeGrafter"/>
</dbReference>
<keyword evidence="3" id="KW-1185">Reference proteome</keyword>